<dbReference type="PANTHER" id="PTHR11984:SF12">
    <property type="entry name" value="GAP JUNCTION ALPHA-3 PROTEIN"/>
    <property type="match status" value="1"/>
</dbReference>
<keyword evidence="17" id="KW-1185">Reference proteome</keyword>
<evidence type="ECO:0000256" key="6">
    <source>
        <dbReference type="ARBA" id="ARBA00022949"/>
    </source>
</evidence>
<dbReference type="Gene3D" id="1.20.1440.80">
    <property type="entry name" value="Gap junction channel protein cysteine-rich domain"/>
    <property type="match status" value="1"/>
</dbReference>
<feature type="transmembrane region" description="Helical" evidence="13">
    <location>
        <begin position="194"/>
        <end position="213"/>
    </location>
</feature>
<dbReference type="Pfam" id="PF00029">
    <property type="entry name" value="Connexin"/>
    <property type="match status" value="1"/>
</dbReference>
<evidence type="ECO:0000259" key="15">
    <source>
        <dbReference type="SMART" id="SM01089"/>
    </source>
</evidence>
<keyword evidence="3" id="KW-1003">Cell membrane</keyword>
<feature type="compositionally biased region" description="Low complexity" evidence="12">
    <location>
        <begin position="308"/>
        <end position="320"/>
    </location>
</feature>
<reference evidence="16" key="2">
    <citation type="submission" date="2025-09" db="UniProtKB">
        <authorList>
            <consortium name="Ensembl"/>
        </authorList>
    </citation>
    <scope>IDENTIFICATION</scope>
</reference>
<dbReference type="GO" id="GO:0005922">
    <property type="term" value="C:connexin complex"/>
    <property type="evidence" value="ECO:0007669"/>
    <property type="project" value="InterPro"/>
</dbReference>
<feature type="transmembrane region" description="Helical" evidence="13">
    <location>
        <begin position="20"/>
        <end position="41"/>
    </location>
</feature>
<feature type="domain" description="Connexin cysteine-rich" evidence="15">
    <location>
        <begin position="152"/>
        <end position="218"/>
    </location>
</feature>
<keyword evidence="5 11" id="KW-0303">Gap junction</keyword>
<keyword evidence="4 11" id="KW-0812">Transmembrane</keyword>
<dbReference type="InterPro" id="IPR017990">
    <property type="entry name" value="Connexin_CS"/>
</dbReference>
<evidence type="ECO:0000256" key="3">
    <source>
        <dbReference type="ARBA" id="ARBA00022475"/>
    </source>
</evidence>
<dbReference type="PANTHER" id="PTHR11984">
    <property type="entry name" value="CONNEXIN"/>
    <property type="match status" value="1"/>
</dbReference>
<evidence type="ECO:0000256" key="7">
    <source>
        <dbReference type="ARBA" id="ARBA00022989"/>
    </source>
</evidence>
<dbReference type="GO" id="GO:0007267">
    <property type="term" value="P:cell-cell signaling"/>
    <property type="evidence" value="ECO:0007669"/>
    <property type="project" value="TreeGrafter"/>
</dbReference>
<evidence type="ECO:0000313" key="16">
    <source>
        <dbReference type="Ensembl" id="ENSPCEP00000015081.1"/>
    </source>
</evidence>
<dbReference type="AlphaFoldDB" id="A0A8C8S673"/>
<keyword evidence="7 13" id="KW-1133">Transmembrane helix</keyword>
<feature type="transmembrane region" description="Helical" evidence="13">
    <location>
        <begin position="142"/>
        <end position="163"/>
    </location>
</feature>
<feature type="compositionally biased region" description="Low complexity" evidence="12">
    <location>
        <begin position="350"/>
        <end position="361"/>
    </location>
</feature>
<evidence type="ECO:0000313" key="17">
    <source>
        <dbReference type="Proteomes" id="UP000694393"/>
    </source>
</evidence>
<dbReference type="SMART" id="SM00037">
    <property type="entry name" value="CNX"/>
    <property type="match status" value="1"/>
</dbReference>
<keyword evidence="9" id="KW-1015">Disulfide bond</keyword>
<dbReference type="SUPFAM" id="SSF118220">
    <property type="entry name" value="Connexin43"/>
    <property type="match status" value="1"/>
</dbReference>
<evidence type="ECO:0000256" key="13">
    <source>
        <dbReference type="SAM" id="Phobius"/>
    </source>
</evidence>
<dbReference type="PROSITE" id="PS00407">
    <property type="entry name" value="CONNEXINS_1"/>
    <property type="match status" value="1"/>
</dbReference>
<feature type="region of interest" description="Disordered" evidence="12">
    <location>
        <begin position="397"/>
        <end position="416"/>
    </location>
</feature>
<dbReference type="InterPro" id="IPR019570">
    <property type="entry name" value="Connexin_CCC"/>
</dbReference>
<comment type="subcellular location">
    <subcellularLocation>
        <location evidence="1">Cell junction</location>
        <location evidence="1">Gap junction</location>
    </subcellularLocation>
    <subcellularLocation>
        <location evidence="2 11">Cell membrane</location>
        <topology evidence="2 11">Multi-pass membrane protein</topology>
    </subcellularLocation>
</comment>
<feature type="transmembrane region" description="Helical" evidence="13">
    <location>
        <begin position="77"/>
        <end position="97"/>
    </location>
</feature>
<keyword evidence="6" id="KW-0965">Cell junction</keyword>
<comment type="function">
    <text evidence="10">Structural component of lens fiber gap junctions. Gap junctions are dodecameric channels that connect the cytoplasm of adjoining cells. They are formed by the docking of two hexameric hemichannels, one from each cell membrane. Small molecules and ions diffuse from one cell to a neighboring cell via the central pore.</text>
</comment>
<dbReference type="Proteomes" id="UP000694393">
    <property type="component" value="Unplaced"/>
</dbReference>
<name>A0A8C8S673_9SAUR</name>
<comment type="similarity">
    <text evidence="11">Belongs to the connexin family.</text>
</comment>
<keyword evidence="8 13" id="KW-0472">Membrane</keyword>
<evidence type="ECO:0000256" key="2">
    <source>
        <dbReference type="ARBA" id="ARBA00004651"/>
    </source>
</evidence>
<dbReference type="PROSITE" id="PS00408">
    <property type="entry name" value="CONNEXINS_2"/>
    <property type="match status" value="1"/>
</dbReference>
<evidence type="ECO:0000256" key="9">
    <source>
        <dbReference type="ARBA" id="ARBA00023157"/>
    </source>
</evidence>
<evidence type="ECO:0000256" key="4">
    <source>
        <dbReference type="ARBA" id="ARBA00022692"/>
    </source>
</evidence>
<evidence type="ECO:0000256" key="8">
    <source>
        <dbReference type="ARBA" id="ARBA00023136"/>
    </source>
</evidence>
<organism evidence="16 17">
    <name type="scientific">Pelusios castaneus</name>
    <name type="common">West African mud turtle</name>
    <dbReference type="NCBI Taxonomy" id="367368"/>
    <lineage>
        <taxon>Eukaryota</taxon>
        <taxon>Metazoa</taxon>
        <taxon>Chordata</taxon>
        <taxon>Craniata</taxon>
        <taxon>Vertebrata</taxon>
        <taxon>Euteleostomi</taxon>
        <taxon>Archelosauria</taxon>
        <taxon>Testudinata</taxon>
        <taxon>Testudines</taxon>
        <taxon>Pleurodira</taxon>
        <taxon>Pelomedusidae</taxon>
        <taxon>Pelusios</taxon>
    </lineage>
</organism>
<evidence type="ECO:0000256" key="12">
    <source>
        <dbReference type="SAM" id="MobiDB-lite"/>
    </source>
</evidence>
<dbReference type="InterPro" id="IPR038359">
    <property type="entry name" value="Connexin_N_sf"/>
</dbReference>
<protein>
    <recommendedName>
        <fullName evidence="11">Gap junction protein</fullName>
    </recommendedName>
</protein>
<dbReference type="Ensembl" id="ENSPCET00000015620.1">
    <property type="protein sequence ID" value="ENSPCEP00000015081.1"/>
    <property type="gene ID" value="ENSPCEG00000011908.1"/>
</dbReference>
<comment type="function">
    <text evidence="11">One gap junction consists of a cluster of closely packed pairs of transmembrane channels, the connexons, through which materials of low MW diffuse from one cell to a neighboring cell.</text>
</comment>
<evidence type="ECO:0000256" key="5">
    <source>
        <dbReference type="ARBA" id="ARBA00022868"/>
    </source>
</evidence>
<feature type="domain" description="Connexin N-terminal" evidence="14">
    <location>
        <begin position="43"/>
        <end position="76"/>
    </location>
</feature>
<sequence length="416" mass="46351">MGDWSFLGRLLENAQEHSTVIGKVWLTVLFIFRILVLGAAAEEVWGDEQSDFSCNTQQPGCENVCYDQAFPISHIRFWVLQIIFVSTPTLIYLGHVLHIVRMEEKKKEEDSMNKEPLPKKEKPPIRDERGKIRIGGALLRTYVFNIIFKTLFEVGFIVGQYFLYGFALKPLYRCSRWPCPNTVDCFISRPTEKTIFIIFMLVVACVSLLLNMLEMYHLGWKKLKQGMTNQYSPDPLPTAISPATIARDSKPVTLPLPSPAAAPPALPDTRAATPPMQAITSYFNGISQALAANQNWANLAIEQERKLPASNSAASSTPSSIRQQHPKQEEATEQPLPSPPLLLHVAAVNSSSTSLSRGSSSKWDAEGEEEATEEQPVSVSYTTVEMYEPPLLMDTRCLSRASKSSSSRARSDDLAV</sequence>
<dbReference type="FunFam" id="1.20.1440.80:FF:000002">
    <property type="entry name" value="Gap junction protein"/>
    <property type="match status" value="1"/>
</dbReference>
<dbReference type="InterPro" id="IPR034634">
    <property type="entry name" value="Connexin_C"/>
</dbReference>
<dbReference type="PRINTS" id="PR00206">
    <property type="entry name" value="CONNEXIN"/>
</dbReference>
<dbReference type="InterPro" id="IPR000500">
    <property type="entry name" value="Connexin"/>
</dbReference>
<evidence type="ECO:0000256" key="1">
    <source>
        <dbReference type="ARBA" id="ARBA00004610"/>
    </source>
</evidence>
<comment type="subunit">
    <text evidence="11">A connexon is composed of a hexamer of connexins.</text>
</comment>
<dbReference type="SMART" id="SM01089">
    <property type="entry name" value="Connexin_CCC"/>
    <property type="match status" value="1"/>
</dbReference>
<proteinExistence type="inferred from homology"/>
<evidence type="ECO:0000256" key="10">
    <source>
        <dbReference type="ARBA" id="ARBA00045560"/>
    </source>
</evidence>
<feature type="compositionally biased region" description="Low complexity" evidence="12">
    <location>
        <begin position="399"/>
        <end position="408"/>
    </location>
</feature>
<accession>A0A8C8S673</accession>
<reference evidence="16" key="1">
    <citation type="submission" date="2025-08" db="UniProtKB">
        <authorList>
            <consortium name="Ensembl"/>
        </authorList>
    </citation>
    <scope>IDENTIFICATION</scope>
</reference>
<evidence type="ECO:0000259" key="14">
    <source>
        <dbReference type="SMART" id="SM00037"/>
    </source>
</evidence>
<dbReference type="InterPro" id="IPR013092">
    <property type="entry name" value="Connexin_N"/>
</dbReference>
<dbReference type="GO" id="GO:0005243">
    <property type="term" value="F:gap junction channel activity"/>
    <property type="evidence" value="ECO:0007669"/>
    <property type="project" value="TreeGrafter"/>
</dbReference>
<feature type="region of interest" description="Disordered" evidence="12">
    <location>
        <begin position="307"/>
        <end position="383"/>
    </location>
</feature>
<evidence type="ECO:0000256" key="11">
    <source>
        <dbReference type="RuleBase" id="RU000630"/>
    </source>
</evidence>